<sequence length="152" mass="16577">MYTTFRRTLALLALTMLSFGSATLPASAAPGATLVGASFSVHMDSDQKDRDTTVTVTVRDMWGGTAARISSTFGLWDQYSDQGPFQLAILNHVPYETLKGAQTTFRIDPHGHNHIEPNLFVDLVFSDGSHLTSECPQLDLDQESRQIACGIS</sequence>
<reference evidence="2 3" key="1">
    <citation type="submission" date="2024-09" db="EMBL/GenBank/DDBJ databases">
        <authorList>
            <person name="Lee S.D."/>
        </authorList>
    </citation>
    <scope>NUCLEOTIDE SEQUENCE [LARGE SCALE GENOMIC DNA]</scope>
    <source>
        <strain evidence="2 3">N1-1</strain>
    </source>
</reference>
<keyword evidence="1" id="KW-0732">Signal</keyword>
<keyword evidence="3" id="KW-1185">Reference proteome</keyword>
<accession>A0ABV6V543</accession>
<feature type="chain" id="PRO_5045769623" evidence="1">
    <location>
        <begin position="29"/>
        <end position="152"/>
    </location>
</feature>
<feature type="signal peptide" evidence="1">
    <location>
        <begin position="1"/>
        <end position="28"/>
    </location>
</feature>
<dbReference type="Proteomes" id="UP001592582">
    <property type="component" value="Unassembled WGS sequence"/>
</dbReference>
<dbReference type="RefSeq" id="WP_380503441.1">
    <property type="nucleotide sequence ID" value="NZ_JBHEZX010000002.1"/>
</dbReference>
<name>A0ABV6V543_9ACTN</name>
<evidence type="ECO:0000256" key="1">
    <source>
        <dbReference type="SAM" id="SignalP"/>
    </source>
</evidence>
<evidence type="ECO:0000313" key="3">
    <source>
        <dbReference type="Proteomes" id="UP001592582"/>
    </source>
</evidence>
<proteinExistence type="predicted"/>
<dbReference type="EMBL" id="JBHEZX010000002">
    <property type="protein sequence ID" value="MFC1408851.1"/>
    <property type="molecule type" value="Genomic_DNA"/>
</dbReference>
<protein>
    <submittedName>
        <fullName evidence="2">Uncharacterized protein</fullName>
    </submittedName>
</protein>
<comment type="caution">
    <text evidence="2">The sequence shown here is derived from an EMBL/GenBank/DDBJ whole genome shotgun (WGS) entry which is preliminary data.</text>
</comment>
<gene>
    <name evidence="2" type="ORF">ACEZDG_06105</name>
</gene>
<evidence type="ECO:0000313" key="2">
    <source>
        <dbReference type="EMBL" id="MFC1408851.1"/>
    </source>
</evidence>
<organism evidence="2 3">
    <name type="scientific">Streptacidiphilus alkalitolerans</name>
    <dbReference type="NCBI Taxonomy" id="3342712"/>
    <lineage>
        <taxon>Bacteria</taxon>
        <taxon>Bacillati</taxon>
        <taxon>Actinomycetota</taxon>
        <taxon>Actinomycetes</taxon>
        <taxon>Kitasatosporales</taxon>
        <taxon>Streptomycetaceae</taxon>
        <taxon>Streptacidiphilus</taxon>
    </lineage>
</organism>